<accession>A0ABU2KZ91</accession>
<evidence type="ECO:0000313" key="1">
    <source>
        <dbReference type="EMBL" id="MDT0304393.1"/>
    </source>
</evidence>
<comment type="caution">
    <text evidence="1">The sequence shown here is derived from an EMBL/GenBank/DDBJ whole genome shotgun (WGS) entry which is preliminary data.</text>
</comment>
<reference evidence="2" key="1">
    <citation type="submission" date="2023-07" db="EMBL/GenBank/DDBJ databases">
        <title>30 novel species of actinomycetes from the DSMZ collection.</title>
        <authorList>
            <person name="Nouioui I."/>
        </authorList>
    </citation>
    <scope>NUCLEOTIDE SEQUENCE [LARGE SCALE GENOMIC DNA]</scope>
    <source>
        <strain evidence="2">DSM 45055</strain>
    </source>
</reference>
<dbReference type="EMBL" id="JAVREK010000024">
    <property type="protein sequence ID" value="MDT0304393.1"/>
    <property type="molecule type" value="Genomic_DNA"/>
</dbReference>
<name>A0ABU2KZ91_9ACTN</name>
<keyword evidence="2" id="KW-1185">Reference proteome</keyword>
<protein>
    <submittedName>
        <fullName evidence="1">Uncharacterized protein</fullName>
    </submittedName>
</protein>
<dbReference type="RefSeq" id="WP_311546887.1">
    <property type="nucleotide sequence ID" value="NZ_JAVREK010000024.1"/>
</dbReference>
<gene>
    <name evidence="1" type="ORF">RM446_19925</name>
</gene>
<evidence type="ECO:0000313" key="2">
    <source>
        <dbReference type="Proteomes" id="UP001183226"/>
    </source>
</evidence>
<proteinExistence type="predicted"/>
<sequence length="227" mass="24130">MSDLIPGATTPEVPPPTRCDRTRPYVYEAPVPPDYVRFCEVHTRHRELWRLTYAPGQQAPYVAHHRRCDSVALAATDLDALDFALARFVPPPRPRPYVGDLGGPGGPSGPGAPARSARLALPARVVGPADARCLHEMADDLAAGAHEHAYWTSAVRDASLEILARVARLLGETCGLPAPAAAPAPVSAPAHDPGRTDRSACLRPSAHDGCHLDGSGLIWGDAEEGDR</sequence>
<organism evidence="1 2">
    <name type="scientific">Streptomonospora wellingtoniae</name>
    <dbReference type="NCBI Taxonomy" id="3075544"/>
    <lineage>
        <taxon>Bacteria</taxon>
        <taxon>Bacillati</taxon>
        <taxon>Actinomycetota</taxon>
        <taxon>Actinomycetes</taxon>
        <taxon>Streptosporangiales</taxon>
        <taxon>Nocardiopsidaceae</taxon>
        <taxon>Streptomonospora</taxon>
    </lineage>
</organism>
<dbReference type="Proteomes" id="UP001183226">
    <property type="component" value="Unassembled WGS sequence"/>
</dbReference>